<gene>
    <name evidence="3" type="ORF">EST38_g3443</name>
</gene>
<dbReference type="GO" id="GO:0004190">
    <property type="term" value="F:aspartic-type endopeptidase activity"/>
    <property type="evidence" value="ECO:0007669"/>
    <property type="project" value="InterPro"/>
</dbReference>
<dbReference type="InterPro" id="IPR034164">
    <property type="entry name" value="Pepsin-like_dom"/>
</dbReference>
<dbReference type="PANTHER" id="PTHR47966:SF51">
    <property type="entry name" value="BETA-SITE APP-CLEAVING ENZYME, ISOFORM A-RELATED"/>
    <property type="match status" value="1"/>
</dbReference>
<comment type="similarity">
    <text evidence="1">Belongs to the peptidase A1 family.</text>
</comment>
<keyword evidence="4" id="KW-1185">Reference proteome</keyword>
<dbReference type="Proteomes" id="UP000290288">
    <property type="component" value="Unassembled WGS sequence"/>
</dbReference>
<accession>A0A4Q2DU37</accession>
<evidence type="ECO:0000256" key="1">
    <source>
        <dbReference type="ARBA" id="ARBA00007447"/>
    </source>
</evidence>
<dbReference type="PROSITE" id="PS51767">
    <property type="entry name" value="PEPTIDASE_A1"/>
    <property type="match status" value="1"/>
</dbReference>
<feature type="domain" description="Peptidase A1" evidence="2">
    <location>
        <begin position="1"/>
        <end position="393"/>
    </location>
</feature>
<protein>
    <recommendedName>
        <fullName evidence="2">Peptidase A1 domain-containing protein</fullName>
    </recommendedName>
</protein>
<dbReference type="CDD" id="cd05471">
    <property type="entry name" value="pepsin_like"/>
    <property type="match status" value="1"/>
</dbReference>
<dbReference type="EMBL" id="SDEE01000072">
    <property type="protein sequence ID" value="RXW22415.1"/>
    <property type="molecule type" value="Genomic_DNA"/>
</dbReference>
<evidence type="ECO:0000259" key="2">
    <source>
        <dbReference type="PROSITE" id="PS51767"/>
    </source>
</evidence>
<dbReference type="SUPFAM" id="SSF50630">
    <property type="entry name" value="Acid proteases"/>
    <property type="match status" value="1"/>
</dbReference>
<dbReference type="Pfam" id="PF00026">
    <property type="entry name" value="Asp"/>
    <property type="match status" value="2"/>
</dbReference>
<organism evidence="3 4">
    <name type="scientific">Candolleomyces aberdarensis</name>
    <dbReference type="NCBI Taxonomy" id="2316362"/>
    <lineage>
        <taxon>Eukaryota</taxon>
        <taxon>Fungi</taxon>
        <taxon>Dikarya</taxon>
        <taxon>Basidiomycota</taxon>
        <taxon>Agaricomycotina</taxon>
        <taxon>Agaricomycetes</taxon>
        <taxon>Agaricomycetidae</taxon>
        <taxon>Agaricales</taxon>
        <taxon>Agaricineae</taxon>
        <taxon>Psathyrellaceae</taxon>
        <taxon>Candolleomyces</taxon>
    </lineage>
</organism>
<sequence length="393" mass="42651">MSDSCSSGCGRNVPLYPKASFQPEGIDAQLFYGDSSSGTSAFGEIGKDTVNLAGIQLTEQHFAAINRTNTSISRTGSAGIFGLGFPVNSVIWRDTFTREVRDATPSNAIGRREAEGTTHGSVKYGSAHFPDLHHFASRFPSSLPNILSEAGSRKRQVAVGMLNLLASFSRLGPFLPRLVVDSQLALPLFTVTLQRNTMDVGGNLGLLTIGEMPPNRSVSDMTWVPVRNYSYEDGGLPSPPSSRESYPIAWEILIDEVYLDGEVLPRSNLSSSEIQLSALVDTGNSLVRGPEDVVQFIYSRLSGGRDASSPRGRFRCSEPHSLAFRIGGQLFPVDPRDFATQLFEGDVDTCGSTLVATDPPTPGGYLFGWSLGVPFLKRWVSDFLLRSDSSYNY</sequence>
<dbReference type="AlphaFoldDB" id="A0A4Q2DU37"/>
<evidence type="ECO:0000313" key="4">
    <source>
        <dbReference type="Proteomes" id="UP000290288"/>
    </source>
</evidence>
<dbReference type="STRING" id="2316362.A0A4Q2DU37"/>
<dbReference type="Gene3D" id="2.40.70.10">
    <property type="entry name" value="Acid Proteases"/>
    <property type="match status" value="2"/>
</dbReference>
<reference evidence="3 4" key="1">
    <citation type="submission" date="2019-01" db="EMBL/GenBank/DDBJ databases">
        <title>Draft genome sequence of Psathyrella aberdarensis IHI B618.</title>
        <authorList>
            <person name="Buettner E."/>
            <person name="Kellner H."/>
        </authorList>
    </citation>
    <scope>NUCLEOTIDE SEQUENCE [LARGE SCALE GENOMIC DNA]</scope>
    <source>
        <strain evidence="3 4">IHI B618</strain>
    </source>
</reference>
<dbReference type="InterPro" id="IPR033121">
    <property type="entry name" value="PEPTIDASE_A1"/>
</dbReference>
<dbReference type="OrthoDB" id="2957700at2759"/>
<dbReference type="InterPro" id="IPR021109">
    <property type="entry name" value="Peptidase_aspartic_dom_sf"/>
</dbReference>
<dbReference type="GO" id="GO:0006508">
    <property type="term" value="P:proteolysis"/>
    <property type="evidence" value="ECO:0007669"/>
    <property type="project" value="InterPro"/>
</dbReference>
<dbReference type="InterPro" id="IPR001461">
    <property type="entry name" value="Aspartic_peptidase_A1"/>
</dbReference>
<dbReference type="PANTHER" id="PTHR47966">
    <property type="entry name" value="BETA-SITE APP-CLEAVING ENZYME, ISOFORM A-RELATED"/>
    <property type="match status" value="1"/>
</dbReference>
<comment type="caution">
    <text evidence="3">The sequence shown here is derived from an EMBL/GenBank/DDBJ whole genome shotgun (WGS) entry which is preliminary data.</text>
</comment>
<name>A0A4Q2DU37_9AGAR</name>
<evidence type="ECO:0000313" key="3">
    <source>
        <dbReference type="EMBL" id="RXW22415.1"/>
    </source>
</evidence>
<proteinExistence type="inferred from homology"/>